<comment type="caution">
    <text evidence="1">The sequence shown here is derived from an EMBL/GenBank/DDBJ whole genome shotgun (WGS) entry which is preliminary data.</text>
</comment>
<dbReference type="EMBL" id="JAHRHJ020000007">
    <property type="protein sequence ID" value="KAH9308301.1"/>
    <property type="molecule type" value="Genomic_DNA"/>
</dbReference>
<keyword evidence="2" id="KW-1185">Reference proteome</keyword>
<reference evidence="1 2" key="1">
    <citation type="journal article" date="2021" name="Nat. Plants">
        <title>The Taxus genome provides insights into paclitaxel biosynthesis.</title>
        <authorList>
            <person name="Xiong X."/>
            <person name="Gou J."/>
            <person name="Liao Q."/>
            <person name="Li Y."/>
            <person name="Zhou Q."/>
            <person name="Bi G."/>
            <person name="Li C."/>
            <person name="Du R."/>
            <person name="Wang X."/>
            <person name="Sun T."/>
            <person name="Guo L."/>
            <person name="Liang H."/>
            <person name="Lu P."/>
            <person name="Wu Y."/>
            <person name="Zhang Z."/>
            <person name="Ro D.K."/>
            <person name="Shang Y."/>
            <person name="Huang S."/>
            <person name="Yan J."/>
        </authorList>
    </citation>
    <scope>NUCLEOTIDE SEQUENCE [LARGE SCALE GENOMIC DNA]</scope>
    <source>
        <strain evidence="1">Ta-2019</strain>
    </source>
</reference>
<evidence type="ECO:0000313" key="1">
    <source>
        <dbReference type="EMBL" id="KAH9308301.1"/>
    </source>
</evidence>
<evidence type="ECO:0000313" key="2">
    <source>
        <dbReference type="Proteomes" id="UP000824469"/>
    </source>
</evidence>
<sequence length="109" mass="11814">GMDAINDDEVNVGVLIATGSVASLVQEGCNKTRDCSDMEGRVAKISLAIVGKLVRVGFPIMTSLYRTVIERVDLLVKFLVELEKLQLLVLNASILSFSETTLDLTLSTQ</sequence>
<feature type="non-terminal residue" evidence="1">
    <location>
        <position position="1"/>
    </location>
</feature>
<dbReference type="AlphaFoldDB" id="A0AA38KRK7"/>
<dbReference type="Proteomes" id="UP000824469">
    <property type="component" value="Unassembled WGS sequence"/>
</dbReference>
<name>A0AA38KRK7_TAXCH</name>
<protein>
    <submittedName>
        <fullName evidence="1">Uncharacterized protein</fullName>
    </submittedName>
</protein>
<gene>
    <name evidence="1" type="ORF">KI387_036212</name>
</gene>
<accession>A0AA38KRK7</accession>
<proteinExistence type="predicted"/>
<feature type="non-terminal residue" evidence="1">
    <location>
        <position position="109"/>
    </location>
</feature>
<organism evidence="1 2">
    <name type="scientific">Taxus chinensis</name>
    <name type="common">Chinese yew</name>
    <name type="synonym">Taxus wallichiana var. chinensis</name>
    <dbReference type="NCBI Taxonomy" id="29808"/>
    <lineage>
        <taxon>Eukaryota</taxon>
        <taxon>Viridiplantae</taxon>
        <taxon>Streptophyta</taxon>
        <taxon>Embryophyta</taxon>
        <taxon>Tracheophyta</taxon>
        <taxon>Spermatophyta</taxon>
        <taxon>Pinopsida</taxon>
        <taxon>Pinidae</taxon>
        <taxon>Conifers II</taxon>
        <taxon>Cupressales</taxon>
        <taxon>Taxaceae</taxon>
        <taxon>Taxus</taxon>
    </lineage>
</organism>